<accession>A0A521EDU8</accession>
<dbReference type="EMBL" id="FXTP01000011">
    <property type="protein sequence ID" value="SMO82094.1"/>
    <property type="molecule type" value="Genomic_DNA"/>
</dbReference>
<sequence>MIKYAVHILFLILVGICWTPAEAQFVNLQIRVEPELSAEVQQELDFGTQITNSGRSQIGLGDVNMGIFSIRAYYTQNVYLNLTFPDALIHSNPAIDQEIPMELSISYNNSGLNRPSESTPLPSEGGLVAIHENTTNLTSTSDIWKEMYIYVYGYIDIGNIPNGEYTGDIVLTVDYD</sequence>
<dbReference type="OrthoDB" id="1524669at2"/>
<name>A0A521EDU8_9BACT</name>
<dbReference type="RefSeq" id="WP_142455125.1">
    <property type="nucleotide sequence ID" value="NZ_FXTP01000011.1"/>
</dbReference>
<gene>
    <name evidence="1" type="ORF">SAMN06265219_111132</name>
</gene>
<keyword evidence="2" id="KW-1185">Reference proteome</keyword>
<organism evidence="1 2">
    <name type="scientific">Gracilimonas mengyeensis</name>
    <dbReference type="NCBI Taxonomy" id="1302730"/>
    <lineage>
        <taxon>Bacteria</taxon>
        <taxon>Pseudomonadati</taxon>
        <taxon>Balneolota</taxon>
        <taxon>Balneolia</taxon>
        <taxon>Balneolales</taxon>
        <taxon>Balneolaceae</taxon>
        <taxon>Gracilimonas</taxon>
    </lineage>
</organism>
<evidence type="ECO:0000313" key="1">
    <source>
        <dbReference type="EMBL" id="SMO82094.1"/>
    </source>
</evidence>
<dbReference type="Proteomes" id="UP000317557">
    <property type="component" value="Unassembled WGS sequence"/>
</dbReference>
<dbReference type="AlphaFoldDB" id="A0A521EDU8"/>
<reference evidence="1 2" key="1">
    <citation type="submission" date="2017-05" db="EMBL/GenBank/DDBJ databases">
        <authorList>
            <person name="Varghese N."/>
            <person name="Submissions S."/>
        </authorList>
    </citation>
    <scope>NUCLEOTIDE SEQUENCE [LARGE SCALE GENOMIC DNA]</scope>
    <source>
        <strain evidence="1 2">DSM 21985</strain>
    </source>
</reference>
<protein>
    <submittedName>
        <fullName evidence="1">Uncharacterized protein</fullName>
    </submittedName>
</protein>
<proteinExistence type="predicted"/>
<evidence type="ECO:0000313" key="2">
    <source>
        <dbReference type="Proteomes" id="UP000317557"/>
    </source>
</evidence>